<name>A0ABY6HRK5_9ARCH</name>
<evidence type="ECO:0000256" key="2">
    <source>
        <dbReference type="ARBA" id="ARBA00022679"/>
    </source>
</evidence>
<keyword evidence="3" id="KW-0414">Isoprene biosynthesis</keyword>
<dbReference type="PANTHER" id="PTHR18919">
    <property type="entry name" value="ACETYL-COA C-ACYLTRANSFERASE"/>
    <property type="match status" value="1"/>
</dbReference>
<evidence type="ECO:0000256" key="3">
    <source>
        <dbReference type="ARBA" id="ARBA00023229"/>
    </source>
</evidence>
<dbReference type="InterPro" id="IPR020617">
    <property type="entry name" value="Thiolase_C"/>
</dbReference>
<dbReference type="InterPro" id="IPR016039">
    <property type="entry name" value="Thiolase-like"/>
</dbReference>
<evidence type="ECO:0000256" key="4">
    <source>
        <dbReference type="ARBA" id="ARBA00023315"/>
    </source>
</evidence>
<dbReference type="PIRSF" id="PIRSF000429">
    <property type="entry name" value="Ac-CoA_Ac_transf"/>
    <property type="match status" value="1"/>
</dbReference>
<dbReference type="Pfam" id="PF00108">
    <property type="entry name" value="Thiolase_N"/>
    <property type="match status" value="1"/>
</dbReference>
<reference evidence="7" key="1">
    <citation type="submission" date="2022-09" db="EMBL/GenBank/DDBJ databases">
        <title>Actin cytoskeleton and complex cell architecture in an #Asgard archaeon.</title>
        <authorList>
            <person name="Ponce Toledo R.I."/>
            <person name="Schleper C."/>
            <person name="Rodrigues Oliveira T."/>
            <person name="Wollweber F."/>
            <person name="Xu J."/>
            <person name="Rittmann S."/>
            <person name="Klingl A."/>
            <person name="Pilhofer M."/>
        </authorList>
    </citation>
    <scope>NUCLEOTIDE SEQUENCE</scope>
    <source>
        <strain evidence="7">B-35</strain>
    </source>
</reference>
<proteinExistence type="inferred from homology"/>
<evidence type="ECO:0000313" key="8">
    <source>
        <dbReference type="Proteomes" id="UP001208689"/>
    </source>
</evidence>
<keyword evidence="2 7" id="KW-0808">Transferase</keyword>
<evidence type="ECO:0000259" key="6">
    <source>
        <dbReference type="Pfam" id="PF02803"/>
    </source>
</evidence>
<evidence type="ECO:0000259" key="5">
    <source>
        <dbReference type="Pfam" id="PF00108"/>
    </source>
</evidence>
<dbReference type="EMBL" id="CP104013">
    <property type="protein sequence ID" value="UYP46138.1"/>
    <property type="molecule type" value="Genomic_DNA"/>
</dbReference>
<dbReference type="Proteomes" id="UP001208689">
    <property type="component" value="Chromosome"/>
</dbReference>
<dbReference type="PANTHER" id="PTHR18919:SF140">
    <property type="entry name" value="ACETYL-COA C-ACETYLTRANSFERASE (ACETOACETYL-COA THIOLASE) (ACAB-5)"/>
    <property type="match status" value="1"/>
</dbReference>
<dbReference type="NCBIfam" id="TIGR01930">
    <property type="entry name" value="AcCoA-C-Actrans"/>
    <property type="match status" value="1"/>
</dbReference>
<gene>
    <name evidence="7" type="ORF">NEF87_002423</name>
</gene>
<dbReference type="SUPFAM" id="SSF53901">
    <property type="entry name" value="Thiolase-like"/>
    <property type="match status" value="1"/>
</dbReference>
<dbReference type="EC" id="2.3.1.16" evidence="7"/>
<keyword evidence="4 7" id="KW-0012">Acyltransferase</keyword>
<keyword evidence="8" id="KW-1185">Reference proteome</keyword>
<dbReference type="CDD" id="cd00751">
    <property type="entry name" value="thiolase"/>
    <property type="match status" value="1"/>
</dbReference>
<dbReference type="GO" id="GO:0003988">
    <property type="term" value="F:acetyl-CoA C-acyltransferase activity"/>
    <property type="evidence" value="ECO:0007669"/>
    <property type="project" value="UniProtKB-EC"/>
</dbReference>
<evidence type="ECO:0000256" key="1">
    <source>
        <dbReference type="ARBA" id="ARBA00010982"/>
    </source>
</evidence>
<dbReference type="Pfam" id="PF02803">
    <property type="entry name" value="Thiolase_C"/>
    <property type="match status" value="1"/>
</dbReference>
<feature type="domain" description="Thiolase N-terminal" evidence="5">
    <location>
        <begin position="8"/>
        <end position="253"/>
    </location>
</feature>
<evidence type="ECO:0000313" key="7">
    <source>
        <dbReference type="EMBL" id="UYP46138.1"/>
    </source>
</evidence>
<dbReference type="Gene3D" id="3.40.47.10">
    <property type="match status" value="1"/>
</dbReference>
<sequence>MTFKECYMVDYVRTPFSRARPTSRERSAFSEVSSHQLVGYTLRNMFEERLKGKVQPEEVSEFTIGCSVPVGHNWSYAGRNSWFAGGMPATVPSLFFDRACGSAMSGMHHAVMSIMTGYGDIEVCSGAEHMYQESMDMQLQKNIKPPTFLVQETEGNIFYRGDLDIMTGFQMLQTAQKLFEEESDHITVEDMAKLGVRSHNLASKAYDEGYFKGELIPVMGHKEGNLDEPMLVERDLAVRKGVTLEKTMSLPPASNPGFRGGYKHPKFKKKEYKERFGTTKGVITAGMASPLNAGAATCVLMSKEAMESHDVKPMVKIIGMGWAGVDPSVMGRGPVPASEMALKHAGLKADDIDYWEINEAFSVVALNCMHHFNIPMEKVNVKGGSTAIGHPLGASGIRLPATLARILNEKKAKYGLANLCCGSGQGVAVIMENTNI</sequence>
<dbReference type="InterPro" id="IPR020616">
    <property type="entry name" value="Thiolase_N"/>
</dbReference>
<feature type="domain" description="Thiolase C-terminal" evidence="6">
    <location>
        <begin position="312"/>
        <end position="432"/>
    </location>
</feature>
<organism evidence="7 8">
    <name type="scientific">Candidatus Lokiarchaeum ossiferum</name>
    <dbReference type="NCBI Taxonomy" id="2951803"/>
    <lineage>
        <taxon>Archaea</taxon>
        <taxon>Promethearchaeati</taxon>
        <taxon>Promethearchaeota</taxon>
        <taxon>Promethearchaeia</taxon>
        <taxon>Promethearchaeales</taxon>
        <taxon>Promethearchaeaceae</taxon>
        <taxon>Candidatus Lokiarchaeum</taxon>
    </lineage>
</organism>
<accession>A0ABY6HRK5</accession>
<dbReference type="InterPro" id="IPR002155">
    <property type="entry name" value="Thiolase"/>
</dbReference>
<comment type="similarity">
    <text evidence="1">Belongs to the thiolase-like superfamily. Thiolase family.</text>
</comment>
<protein>
    <submittedName>
        <fullName evidence="7">3-ketoacyl-CoA thiolase</fullName>
        <ecNumber evidence="7">2.3.1.16</ecNumber>
    </submittedName>
</protein>